<dbReference type="Proteomes" id="UP000610760">
    <property type="component" value="Unassembled WGS sequence"/>
</dbReference>
<evidence type="ECO:0000313" key="2">
    <source>
        <dbReference type="Proteomes" id="UP000610760"/>
    </source>
</evidence>
<sequence>MKYCCTNNERQGSCYFEFQKGRFSEEFWRDDSLYLTDDDFNTLGLYKVFISVLPSFDYYGITEVTREQWEQIVKSARKTGGEVEQAIEEIHCWVQRFFQKEQVLTVLGI</sequence>
<proteinExistence type="predicted"/>
<dbReference type="AlphaFoldDB" id="A0A926E1U4"/>
<reference evidence="1" key="1">
    <citation type="submission" date="2020-08" db="EMBL/GenBank/DDBJ databases">
        <title>Genome public.</title>
        <authorList>
            <person name="Liu C."/>
            <person name="Sun Q."/>
        </authorList>
    </citation>
    <scope>NUCLEOTIDE SEQUENCE</scope>
    <source>
        <strain evidence="1">NSJ-33</strain>
    </source>
</reference>
<dbReference type="EMBL" id="JACRSV010000001">
    <property type="protein sequence ID" value="MBC8559452.1"/>
    <property type="molecule type" value="Genomic_DNA"/>
</dbReference>
<protein>
    <submittedName>
        <fullName evidence="1">Uncharacterized protein</fullName>
    </submittedName>
</protein>
<keyword evidence="2" id="KW-1185">Reference proteome</keyword>
<name>A0A926E1U4_9FIRM</name>
<evidence type="ECO:0000313" key="1">
    <source>
        <dbReference type="EMBL" id="MBC8559452.1"/>
    </source>
</evidence>
<comment type="caution">
    <text evidence="1">The sequence shown here is derived from an EMBL/GenBank/DDBJ whole genome shotgun (WGS) entry which is preliminary data.</text>
</comment>
<accession>A0A926E1U4</accession>
<organism evidence="1 2">
    <name type="scientific">Fumia xinanensis</name>
    <dbReference type="NCBI Taxonomy" id="2763659"/>
    <lineage>
        <taxon>Bacteria</taxon>
        <taxon>Bacillati</taxon>
        <taxon>Bacillota</taxon>
        <taxon>Clostridia</taxon>
        <taxon>Eubacteriales</taxon>
        <taxon>Oscillospiraceae</taxon>
        <taxon>Fumia</taxon>
    </lineage>
</organism>
<dbReference type="RefSeq" id="WP_249294345.1">
    <property type="nucleotide sequence ID" value="NZ_JACRSV010000001.1"/>
</dbReference>
<gene>
    <name evidence="1" type="ORF">H8710_05130</name>
</gene>